<evidence type="ECO:0008006" key="3">
    <source>
        <dbReference type="Google" id="ProtNLM"/>
    </source>
</evidence>
<evidence type="ECO:0000313" key="1">
    <source>
        <dbReference type="EMBL" id="ETR73299.1"/>
    </source>
</evidence>
<dbReference type="EMBL" id="ATBP01000073">
    <property type="protein sequence ID" value="ETR73299.1"/>
    <property type="molecule type" value="Genomic_DNA"/>
</dbReference>
<evidence type="ECO:0000313" key="2">
    <source>
        <dbReference type="Proteomes" id="UP000189670"/>
    </source>
</evidence>
<dbReference type="Proteomes" id="UP000189670">
    <property type="component" value="Unassembled WGS sequence"/>
</dbReference>
<name>A0A1V1PEG7_9BACT</name>
<proteinExistence type="predicted"/>
<protein>
    <recommendedName>
        <fullName evidence="3">SCP2 domain-containing protein</fullName>
    </recommendedName>
</protein>
<organism evidence="1 2">
    <name type="scientific">Candidatus Magnetoglobus multicellularis str. Araruama</name>
    <dbReference type="NCBI Taxonomy" id="890399"/>
    <lineage>
        <taxon>Bacteria</taxon>
        <taxon>Pseudomonadati</taxon>
        <taxon>Thermodesulfobacteriota</taxon>
        <taxon>Desulfobacteria</taxon>
        <taxon>Desulfobacterales</taxon>
        <taxon>Desulfobacteraceae</taxon>
        <taxon>Candidatus Magnetoglobus</taxon>
    </lineage>
</organism>
<gene>
    <name evidence="1" type="ORF">OMM_07023</name>
</gene>
<accession>A0A1V1PEG7</accession>
<reference evidence="2" key="1">
    <citation type="submission" date="2012-11" db="EMBL/GenBank/DDBJ databases">
        <authorList>
            <person name="Lucero-Rivera Y.E."/>
            <person name="Tovar-Ramirez D."/>
        </authorList>
    </citation>
    <scope>NUCLEOTIDE SEQUENCE [LARGE SCALE GENOMIC DNA]</scope>
    <source>
        <strain evidence="2">Araruama</strain>
    </source>
</reference>
<comment type="caution">
    <text evidence="1">The sequence shown here is derived from an EMBL/GenBank/DDBJ whole genome shotgun (WGS) entry which is preliminary data.</text>
</comment>
<dbReference type="AlphaFoldDB" id="A0A1V1PEG7"/>
<sequence length="118" mass="13501">MRLSLLLFFLYRLLWLASKTNKGFKKFIQKASVRVMIKTEDGRHARLFIFNRGTVSSITGPDHNYDVAMVWKDSSTAFNVLLKKDIKEIFNAAASGKLKIKGMSVYAVWFDNATSYIV</sequence>